<dbReference type="PROSITE" id="PS00020">
    <property type="entry name" value="ACTININ_2"/>
    <property type="match status" value="1"/>
</dbReference>
<dbReference type="GO" id="GO:0007097">
    <property type="term" value="P:nuclear migration"/>
    <property type="evidence" value="ECO:0007669"/>
    <property type="project" value="TreeGrafter"/>
</dbReference>
<feature type="region of interest" description="Disordered" evidence="10">
    <location>
        <begin position="955"/>
        <end position="1027"/>
    </location>
</feature>
<dbReference type="SMART" id="SM00033">
    <property type="entry name" value="CH"/>
    <property type="match status" value="2"/>
</dbReference>
<dbReference type="GeneTree" id="ENSGT00940000159056"/>
<evidence type="ECO:0000256" key="10">
    <source>
        <dbReference type="SAM" id="MobiDB-lite"/>
    </source>
</evidence>
<keyword evidence="7" id="KW-0009">Actin-binding</keyword>
<reference evidence="12" key="2">
    <citation type="submission" date="2025-08" db="UniProtKB">
        <authorList>
            <consortium name="Ensembl"/>
        </authorList>
    </citation>
    <scope>IDENTIFICATION</scope>
</reference>
<evidence type="ECO:0000256" key="4">
    <source>
        <dbReference type="ARBA" id="ARBA00022737"/>
    </source>
</evidence>
<name>A0A8C9R6C8_SCLFO</name>
<sequence>MAGHEWDDWFEREEFIGQISDIRVQNLQAEREGIQKRTFTRWMNLHLEKCNPPMEITDLFNEIRDGRILMALLEELSGCKLLHGFKPSSHRIFRLNNIAKVLTFLEERNVKLISIDAADVADGNSSLVLGLIWNIILFFQIKELTGTIQSRFSSTSSLSSQPNSTDSDTSHPGTPAEDKPTLIPRREHGKAIRTLLHWVQKRTAKYGVVVQDFGKSWTSGLAFLAVIKSIDSSLVDMRKARLRTPRQNIEDAFRIAHYSLGIPRLLEPEDVMISAPDEQSIMTYVSQFLEHFPGYDQEEPSEVMERNVPASAVSTRQARGPVNGVHRERRRPYVVRKDSVPLPPKIFVSSAPDEFEQACPAHTDVPGNTKILKEKEGSGESPTRPPDLGQQAVPPSPKPSCVDSAIGSPDSWSEVTSEVALLDSPGLFNDSTNPSSPDEFQESKVQESNVCKVSKDQVFQDLFTEEGNISQSSVDSFQATSTFSLEEEDAYQYILDLNDDNKGNSLLPGPCDPQEESLDGPGSEQMDVYITQSHDKSYPLISNLPDELKINENQSSKMEKNVQHPLEQEAISPSQTKTNPEQSSQIICEAERKTETHEDSLSTMNEPETTLQQNNDFTVLPAVVQSLEQNEVCKQQSDSKDHIGTDSRGQDFNMLSQDGDHSEWYFETHNMNKSAESAAVSSEDQEQFRCLYEIAGKSQKENHLASLLEDPKQSGYQSKAQNGNHNQENMSHLSENQTKYDNQSTIHKEYWSQDSGTGVSEDPDCSGCHSEEQKKKQNPDYSKSSFEDQDYPFEILHEKDHLNYIAPISEGCDHTGLISEAVAGITERDRTKDDELPSLIESTESQESLSVYKPYCSESSSCGGDRPSDLNICALGRNEPSRMSTDSCQTTPLGKTNNSLFNYSEPCDMSYGTYEDIAEKVHLMACSVPSDADQSYLINVESVQDSTTLDTKSLLVTESPSGNGDFGGHEGQEEQTSRMHLQRVVKEEEKVAEAPDPHPLSHIKGSEQSTAATPRREHRTPAAAASSSNVSVAEMHVLLVLWLLLYCLFVLPQLDPHSLLHLLLNLEE</sequence>
<dbReference type="Ensembl" id="ENSSFOT00015006389.2">
    <property type="protein sequence ID" value="ENSSFOP00015006290.2"/>
    <property type="gene ID" value="ENSSFOG00015004138.2"/>
</dbReference>
<evidence type="ECO:0000256" key="1">
    <source>
        <dbReference type="ARBA" id="ARBA00004211"/>
    </source>
</evidence>
<feature type="domain" description="Calponin-homology (CH)" evidence="11">
    <location>
        <begin position="189"/>
        <end position="293"/>
    </location>
</feature>
<dbReference type="GO" id="GO:0005640">
    <property type="term" value="C:nuclear outer membrane"/>
    <property type="evidence" value="ECO:0007669"/>
    <property type="project" value="TreeGrafter"/>
</dbReference>
<evidence type="ECO:0000313" key="12">
    <source>
        <dbReference type="Ensembl" id="ENSSFOP00015006290.2"/>
    </source>
</evidence>
<dbReference type="PANTHER" id="PTHR47535">
    <property type="entry name" value="MUSCLE-SPECIFIC PROTEIN 300 KDA, ISOFORM G"/>
    <property type="match status" value="1"/>
</dbReference>
<feature type="region of interest" description="Disordered" evidence="10">
    <location>
        <begin position="714"/>
        <end position="786"/>
    </location>
</feature>
<evidence type="ECO:0000256" key="2">
    <source>
        <dbReference type="ARBA" id="ARBA00022553"/>
    </source>
</evidence>
<dbReference type="InterPro" id="IPR052403">
    <property type="entry name" value="LINC-complex_assoc"/>
</dbReference>
<evidence type="ECO:0000256" key="8">
    <source>
        <dbReference type="ARBA" id="ARBA00070333"/>
    </source>
</evidence>
<reference evidence="12" key="3">
    <citation type="submission" date="2025-09" db="UniProtKB">
        <authorList>
            <consortium name="Ensembl"/>
        </authorList>
    </citation>
    <scope>IDENTIFICATION</scope>
</reference>
<dbReference type="FunFam" id="1.10.418.10:FF:000063">
    <property type="entry name" value="Calmin"/>
    <property type="match status" value="1"/>
</dbReference>
<feature type="compositionally biased region" description="Polar residues" evidence="10">
    <location>
        <begin position="714"/>
        <end position="745"/>
    </location>
</feature>
<dbReference type="AlphaFoldDB" id="A0A8C9R6C8"/>
<keyword evidence="6" id="KW-0472">Membrane</keyword>
<keyword evidence="5" id="KW-1133">Transmembrane helix</keyword>
<dbReference type="PANTHER" id="PTHR47535:SF9">
    <property type="entry name" value="CALPONIN-HOMOLOGY (CH) DOMAIN-CONTAINING PROTEIN"/>
    <property type="match status" value="1"/>
</dbReference>
<keyword evidence="13" id="KW-1185">Reference proteome</keyword>
<feature type="region of interest" description="Disordered" evidence="10">
    <location>
        <begin position="557"/>
        <end position="583"/>
    </location>
</feature>
<dbReference type="GO" id="GO:0051015">
    <property type="term" value="F:actin filament binding"/>
    <property type="evidence" value="ECO:0007669"/>
    <property type="project" value="TreeGrafter"/>
</dbReference>
<dbReference type="InterPro" id="IPR036872">
    <property type="entry name" value="CH_dom_sf"/>
</dbReference>
<protein>
    <recommendedName>
        <fullName evidence="8">Calmin</fullName>
    </recommendedName>
    <alternativeName>
        <fullName evidence="9">Calponin-like transmembrane domain protein</fullName>
    </alternativeName>
</protein>
<evidence type="ECO:0000256" key="3">
    <source>
        <dbReference type="ARBA" id="ARBA00022692"/>
    </source>
</evidence>
<feature type="region of interest" description="Disordered" evidence="10">
    <location>
        <begin position="499"/>
        <end position="522"/>
    </location>
</feature>
<keyword evidence="2" id="KW-0597">Phosphoprotein</keyword>
<dbReference type="InterPro" id="IPR001715">
    <property type="entry name" value="CH_dom"/>
</dbReference>
<dbReference type="PROSITE" id="PS00019">
    <property type="entry name" value="ACTININ_1"/>
    <property type="match status" value="1"/>
</dbReference>
<feature type="domain" description="Calponin-homology (CH)" evidence="11">
    <location>
        <begin position="33"/>
        <end position="140"/>
    </location>
</feature>
<evidence type="ECO:0000259" key="11">
    <source>
        <dbReference type="PROSITE" id="PS50021"/>
    </source>
</evidence>
<feature type="compositionally biased region" description="Polar residues" evidence="10">
    <location>
        <begin position="429"/>
        <end position="438"/>
    </location>
</feature>
<evidence type="ECO:0000256" key="7">
    <source>
        <dbReference type="ARBA" id="ARBA00023203"/>
    </source>
</evidence>
<proteinExistence type="predicted"/>
<dbReference type="Pfam" id="PF00307">
    <property type="entry name" value="CH"/>
    <property type="match status" value="2"/>
</dbReference>
<dbReference type="FunFam" id="1.10.418.10:FF:000057">
    <property type="entry name" value="Calmin"/>
    <property type="match status" value="1"/>
</dbReference>
<feature type="compositionally biased region" description="Polar residues" evidence="10">
    <location>
        <begin position="571"/>
        <end position="583"/>
    </location>
</feature>
<dbReference type="SUPFAM" id="SSF47576">
    <property type="entry name" value="Calponin-homology domain, CH-domain"/>
    <property type="match status" value="1"/>
</dbReference>
<dbReference type="OrthoDB" id="10017054at2759"/>
<dbReference type="PROSITE" id="PS50021">
    <property type="entry name" value="CH"/>
    <property type="match status" value="2"/>
</dbReference>
<comment type="subcellular location">
    <subcellularLocation>
        <location evidence="1">Membrane</location>
        <topology evidence="1">Single-pass type IV membrane protein</topology>
    </subcellularLocation>
</comment>
<feature type="compositionally biased region" description="Basic and acidic residues" evidence="10">
    <location>
        <begin position="967"/>
        <end position="977"/>
    </location>
</feature>
<dbReference type="InterPro" id="IPR001589">
    <property type="entry name" value="Actinin_actin-bd_CS"/>
</dbReference>
<evidence type="ECO:0000256" key="5">
    <source>
        <dbReference type="ARBA" id="ARBA00022989"/>
    </source>
</evidence>
<feature type="region of interest" description="Disordered" evidence="10">
    <location>
        <begin position="358"/>
        <end position="447"/>
    </location>
</feature>
<evidence type="ECO:0000256" key="6">
    <source>
        <dbReference type="ARBA" id="ARBA00023136"/>
    </source>
</evidence>
<feature type="region of interest" description="Disordered" evidence="10">
    <location>
        <begin position="310"/>
        <end position="331"/>
    </location>
</feature>
<feature type="compositionally biased region" description="Low complexity" evidence="10">
    <location>
        <begin position="154"/>
        <end position="167"/>
    </location>
</feature>
<keyword evidence="3" id="KW-0812">Transmembrane</keyword>
<evidence type="ECO:0000256" key="9">
    <source>
        <dbReference type="ARBA" id="ARBA00082870"/>
    </source>
</evidence>
<dbReference type="Gene3D" id="1.10.418.10">
    <property type="entry name" value="Calponin-like domain"/>
    <property type="match status" value="2"/>
</dbReference>
<feature type="compositionally biased region" description="Basic and acidic residues" evidence="10">
    <location>
        <begin position="769"/>
        <end position="778"/>
    </location>
</feature>
<feature type="region of interest" description="Disordered" evidence="10">
    <location>
        <begin position="154"/>
        <end position="184"/>
    </location>
</feature>
<organism evidence="12 13">
    <name type="scientific">Scleropages formosus</name>
    <name type="common">Asian bonytongue</name>
    <name type="synonym">Osteoglossum formosum</name>
    <dbReference type="NCBI Taxonomy" id="113540"/>
    <lineage>
        <taxon>Eukaryota</taxon>
        <taxon>Metazoa</taxon>
        <taxon>Chordata</taxon>
        <taxon>Craniata</taxon>
        <taxon>Vertebrata</taxon>
        <taxon>Euteleostomi</taxon>
        <taxon>Actinopterygii</taxon>
        <taxon>Neopterygii</taxon>
        <taxon>Teleostei</taxon>
        <taxon>Osteoglossocephala</taxon>
        <taxon>Osteoglossomorpha</taxon>
        <taxon>Osteoglossiformes</taxon>
        <taxon>Osteoglossidae</taxon>
        <taxon>Scleropages</taxon>
    </lineage>
</organism>
<gene>
    <name evidence="12" type="primary">CLMN</name>
</gene>
<accession>A0A8C9R6C8</accession>
<dbReference type="GO" id="GO:0034993">
    <property type="term" value="C:meiotic nuclear membrane microtubule tethering complex"/>
    <property type="evidence" value="ECO:0007669"/>
    <property type="project" value="TreeGrafter"/>
</dbReference>
<dbReference type="GO" id="GO:0005737">
    <property type="term" value="C:cytoplasm"/>
    <property type="evidence" value="ECO:0007669"/>
    <property type="project" value="TreeGrafter"/>
</dbReference>
<reference evidence="12 13" key="1">
    <citation type="submission" date="2019-04" db="EMBL/GenBank/DDBJ databases">
        <authorList>
            <consortium name="Wellcome Sanger Institute Data Sharing"/>
        </authorList>
    </citation>
    <scope>NUCLEOTIDE SEQUENCE [LARGE SCALE GENOMIC DNA]</scope>
</reference>
<evidence type="ECO:0000313" key="13">
    <source>
        <dbReference type="Proteomes" id="UP000694397"/>
    </source>
</evidence>
<keyword evidence="4" id="KW-0677">Repeat</keyword>
<feature type="compositionally biased region" description="Basic and acidic residues" evidence="10">
    <location>
        <begin position="984"/>
        <end position="996"/>
    </location>
</feature>
<dbReference type="Proteomes" id="UP000694397">
    <property type="component" value="Chromosome 1"/>
</dbReference>